<dbReference type="InterPro" id="IPR036661">
    <property type="entry name" value="Luciferase-like_sf"/>
</dbReference>
<comment type="caution">
    <text evidence="3">The sequence shown here is derived from an EMBL/GenBank/DDBJ whole genome shotgun (WGS) entry which is preliminary data.</text>
</comment>
<reference evidence="3 4" key="1">
    <citation type="submission" date="2022-04" db="EMBL/GenBank/DDBJ databases">
        <title>Genome diversity in the genus Frankia.</title>
        <authorList>
            <person name="Carlos-Shanley C."/>
            <person name="Hahn D."/>
        </authorList>
    </citation>
    <scope>NUCLEOTIDE SEQUENCE [LARGE SCALE GENOMIC DNA]</scope>
    <source>
        <strain evidence="3 4">Ag45/Mut15</strain>
    </source>
</reference>
<evidence type="ECO:0000313" key="3">
    <source>
        <dbReference type="EMBL" id="MCK9876654.1"/>
    </source>
</evidence>
<keyword evidence="4" id="KW-1185">Reference proteome</keyword>
<dbReference type="RefSeq" id="WP_248824886.1">
    <property type="nucleotide sequence ID" value="NZ_JALKFT010000011.1"/>
</dbReference>
<protein>
    <submittedName>
        <fullName evidence="3">TIGR03619 family F420-dependent LLM class oxidoreductase</fullName>
        <ecNumber evidence="3">1.-.-.-</ecNumber>
    </submittedName>
</protein>
<dbReference type="Pfam" id="PF00296">
    <property type="entry name" value="Bac_luciferase"/>
    <property type="match status" value="1"/>
</dbReference>
<keyword evidence="1 3" id="KW-0560">Oxidoreductase</keyword>
<dbReference type="EMBL" id="JALKFT010000011">
    <property type="protein sequence ID" value="MCK9876654.1"/>
    <property type="molecule type" value="Genomic_DNA"/>
</dbReference>
<evidence type="ECO:0000313" key="4">
    <source>
        <dbReference type="Proteomes" id="UP001201873"/>
    </source>
</evidence>
<evidence type="ECO:0000259" key="2">
    <source>
        <dbReference type="Pfam" id="PF00296"/>
    </source>
</evidence>
<dbReference type="EC" id="1.-.-.-" evidence="3"/>
<dbReference type="NCBIfam" id="TIGR03619">
    <property type="entry name" value="F420_Rv2161c"/>
    <property type="match status" value="1"/>
</dbReference>
<dbReference type="Gene3D" id="3.20.20.30">
    <property type="entry name" value="Luciferase-like domain"/>
    <property type="match status" value="1"/>
</dbReference>
<organism evidence="3 4">
    <name type="scientific">Frankia umida</name>
    <dbReference type="NCBI Taxonomy" id="573489"/>
    <lineage>
        <taxon>Bacteria</taxon>
        <taxon>Bacillati</taxon>
        <taxon>Actinomycetota</taxon>
        <taxon>Actinomycetes</taxon>
        <taxon>Frankiales</taxon>
        <taxon>Frankiaceae</taxon>
        <taxon>Frankia</taxon>
    </lineage>
</organism>
<evidence type="ECO:0000256" key="1">
    <source>
        <dbReference type="ARBA" id="ARBA00023002"/>
    </source>
</evidence>
<dbReference type="InterPro" id="IPR050564">
    <property type="entry name" value="F420-G6PD/mer"/>
</dbReference>
<dbReference type="Proteomes" id="UP001201873">
    <property type="component" value="Unassembled WGS sequence"/>
</dbReference>
<proteinExistence type="predicted"/>
<name>A0ABT0JZE1_9ACTN</name>
<accession>A0ABT0JZE1</accession>
<dbReference type="PANTHER" id="PTHR43244">
    <property type="match status" value="1"/>
</dbReference>
<dbReference type="SUPFAM" id="SSF51679">
    <property type="entry name" value="Bacterial luciferase-like"/>
    <property type="match status" value="1"/>
</dbReference>
<dbReference type="GO" id="GO:0016491">
    <property type="term" value="F:oxidoreductase activity"/>
    <property type="evidence" value="ECO:0007669"/>
    <property type="project" value="UniProtKB-KW"/>
</dbReference>
<gene>
    <name evidence="3" type="ORF">MXD59_12840</name>
</gene>
<sequence>MTGTRPQQVKVGFVVGGELARAARFDALPIDSLWTGGHVASRNPSTEAMMTLARLSAVTERVRLGTSILLLPLYPPAIIAKQVADLDRASGGRLTLGVGIGGEYPQEFRACQVPLNERGRRLDEAIPLLRRLWTAQEITHEGPFYSMADVRIHPAPAQAGGPPIVIAGRKERAMRRAALVGDGWMPYLYSPRRYAASVQTIRALAAEAGRDLTGFEYHAFVFVNVDKDGDRAREEAARTIGGNYDQDFRAMIDNVAAVGTPEEVARKLADFVAAGVQHFVFMPAPGTGDPDDVVHRLLDDVLPAVHAESASATGPT</sequence>
<dbReference type="InterPro" id="IPR019921">
    <property type="entry name" value="Lucif-like_OxRdtase_Rv2161c"/>
</dbReference>
<dbReference type="PANTHER" id="PTHR43244:SF1">
    <property type="entry name" value="5,10-METHYLENETETRAHYDROMETHANOPTERIN REDUCTASE"/>
    <property type="match status" value="1"/>
</dbReference>
<feature type="domain" description="Luciferase-like" evidence="2">
    <location>
        <begin position="18"/>
        <end position="278"/>
    </location>
</feature>
<dbReference type="InterPro" id="IPR011251">
    <property type="entry name" value="Luciferase-like_dom"/>
</dbReference>